<sequence>MTKTAAWISAARLRTLPLSLSGILVGSALAFPPGEFNSGIFWLAMATTLGLQILSNFANDYGDGVKGTDNEERIGPMRALQSGVITDREMKKGIIATSILTALFALALIYLSFGQDDFLLSLLFIILGASAIIAAIKYTVGDSAYGYRGLGDLFVFIFFGLVSVLGVNFLMTKEINLWLLLPAISIGFLSSAVLNLNNMRDENSDRNANKKTLVVIYGKQFAKIYHFSLIAISFFCLLIFLLLFFNGKPIWILSPLLAFIPLVVHLKKIIQYKDPQVLDPELKKVALSTFALSLSFFMILLFIY</sequence>
<evidence type="ECO:0000256" key="3">
    <source>
        <dbReference type="ARBA" id="ARBA00022475"/>
    </source>
</evidence>
<comment type="caution">
    <text evidence="10">The sequence shown here is derived from an EMBL/GenBank/DDBJ whole genome shotgun (WGS) entry which is preliminary data.</text>
</comment>
<name>A0ABP3VIS2_9FLAO</name>
<dbReference type="HAMAP" id="MF_01937">
    <property type="entry name" value="MenA_1"/>
    <property type="match status" value="1"/>
</dbReference>
<dbReference type="Proteomes" id="UP001500185">
    <property type="component" value="Unassembled WGS sequence"/>
</dbReference>
<reference evidence="11" key="1">
    <citation type="journal article" date="2019" name="Int. J. Syst. Evol. Microbiol.">
        <title>The Global Catalogue of Microorganisms (GCM) 10K type strain sequencing project: providing services to taxonomists for standard genome sequencing and annotation.</title>
        <authorList>
            <consortium name="The Broad Institute Genomics Platform"/>
            <consortium name="The Broad Institute Genome Sequencing Center for Infectious Disease"/>
            <person name="Wu L."/>
            <person name="Ma J."/>
        </authorList>
    </citation>
    <scope>NUCLEOTIDE SEQUENCE [LARGE SCALE GENOMIC DNA]</scope>
    <source>
        <strain evidence="11">JCM 16231</strain>
    </source>
</reference>
<evidence type="ECO:0000256" key="2">
    <source>
        <dbReference type="ARBA" id="ARBA00022428"/>
    </source>
</evidence>
<feature type="transmembrane region" description="Helical" evidence="8">
    <location>
        <begin position="224"/>
        <end position="244"/>
    </location>
</feature>
<feature type="transmembrane region" description="Helical" evidence="8">
    <location>
        <begin position="94"/>
        <end position="113"/>
    </location>
</feature>
<comment type="function">
    <text evidence="8">Conversion of 1,4-dihydroxy-2-naphthoate (DHNA) to demethylmenaquinone (DMK).</text>
</comment>
<comment type="similarity">
    <text evidence="8">Belongs to the MenA family. Type 1 subfamily.</text>
</comment>
<feature type="transmembrane region" description="Helical" evidence="8">
    <location>
        <begin position="250"/>
        <end position="270"/>
    </location>
</feature>
<dbReference type="PANTHER" id="PTHR13929">
    <property type="entry name" value="1,4-DIHYDROXY-2-NAPHTHOATE OCTAPRENYLTRANSFERASE"/>
    <property type="match status" value="1"/>
</dbReference>
<dbReference type="PIRSF" id="PIRSF005355">
    <property type="entry name" value="UBIAD1"/>
    <property type="match status" value="1"/>
</dbReference>
<keyword evidence="11" id="KW-1185">Reference proteome</keyword>
<organism evidence="10 11">
    <name type="scientific">Psychroflexus lacisalsi</name>
    <dbReference type="NCBI Taxonomy" id="503928"/>
    <lineage>
        <taxon>Bacteria</taxon>
        <taxon>Pseudomonadati</taxon>
        <taxon>Bacteroidota</taxon>
        <taxon>Flavobacteriia</taxon>
        <taxon>Flavobacteriales</taxon>
        <taxon>Flavobacteriaceae</taxon>
        <taxon>Psychroflexus</taxon>
    </lineage>
</organism>
<evidence type="ECO:0000256" key="1">
    <source>
        <dbReference type="ARBA" id="ARBA00004141"/>
    </source>
</evidence>
<gene>
    <name evidence="8 10" type="primary">menA</name>
    <name evidence="10" type="ORF">GCM10009433_16380</name>
</gene>
<dbReference type="InterPro" id="IPR044878">
    <property type="entry name" value="UbiA_sf"/>
</dbReference>
<evidence type="ECO:0000256" key="7">
    <source>
        <dbReference type="ARBA" id="ARBA00023136"/>
    </source>
</evidence>
<feature type="transmembrane region" description="Helical" evidence="8">
    <location>
        <begin position="282"/>
        <end position="303"/>
    </location>
</feature>
<comment type="pathway">
    <text evidence="8">Quinol/quinone metabolism; menaquinone biosynthesis; menaquinol from 1,4-dihydroxy-2-naphthoate: step 1/2.</text>
</comment>
<dbReference type="InterPro" id="IPR000537">
    <property type="entry name" value="UbiA_prenyltransferase"/>
</dbReference>
<keyword evidence="2 8" id="KW-0474">Menaquinone biosynthesis</keyword>
<keyword evidence="3 8" id="KW-1003">Cell membrane</keyword>
<evidence type="ECO:0000313" key="11">
    <source>
        <dbReference type="Proteomes" id="UP001500185"/>
    </source>
</evidence>
<keyword evidence="4 8" id="KW-0808">Transferase</keyword>
<evidence type="ECO:0000256" key="8">
    <source>
        <dbReference type="HAMAP-Rule" id="MF_01937"/>
    </source>
</evidence>
<feature type="transmembrane region" description="Helical" evidence="8">
    <location>
        <begin position="150"/>
        <end position="171"/>
    </location>
</feature>
<feature type="transmembrane region" description="Helical" evidence="8">
    <location>
        <begin position="119"/>
        <end position="138"/>
    </location>
</feature>
<dbReference type="InterPro" id="IPR004657">
    <property type="entry name" value="MenA"/>
</dbReference>
<feature type="transmembrane region" description="Helical" evidence="8">
    <location>
        <begin position="40"/>
        <end position="58"/>
    </location>
</feature>
<dbReference type="RefSeq" id="WP_224454162.1">
    <property type="nucleotide sequence ID" value="NZ_BAAAGG010000005.1"/>
</dbReference>
<evidence type="ECO:0000256" key="9">
    <source>
        <dbReference type="NCBIfam" id="TIGR00751"/>
    </source>
</evidence>
<proteinExistence type="inferred from homology"/>
<dbReference type="NCBIfam" id="TIGR00751">
    <property type="entry name" value="menA"/>
    <property type="match status" value="1"/>
</dbReference>
<evidence type="ECO:0000256" key="5">
    <source>
        <dbReference type="ARBA" id="ARBA00022692"/>
    </source>
</evidence>
<feature type="transmembrane region" description="Helical" evidence="8">
    <location>
        <begin position="177"/>
        <end position="196"/>
    </location>
</feature>
<keyword evidence="7 8" id="KW-0472">Membrane</keyword>
<dbReference type="PANTHER" id="PTHR13929:SF0">
    <property type="entry name" value="UBIA PRENYLTRANSFERASE DOMAIN-CONTAINING PROTEIN 1"/>
    <property type="match status" value="1"/>
</dbReference>
<dbReference type="CDD" id="cd13962">
    <property type="entry name" value="PT_UbiA_UBIAD1"/>
    <property type="match status" value="1"/>
</dbReference>
<keyword evidence="5 8" id="KW-0812">Transmembrane</keyword>
<dbReference type="EC" id="2.5.1.74" evidence="8 9"/>
<evidence type="ECO:0000256" key="4">
    <source>
        <dbReference type="ARBA" id="ARBA00022679"/>
    </source>
</evidence>
<keyword evidence="6 8" id="KW-1133">Transmembrane helix</keyword>
<protein>
    <recommendedName>
        <fullName evidence="8 9">1,4-dihydroxy-2-naphthoate octaprenyltransferase</fullName>
        <shortName evidence="8">DHNA-octaprenyltransferase</shortName>
        <ecNumber evidence="8 9">2.5.1.74</ecNumber>
    </recommendedName>
</protein>
<dbReference type="Gene3D" id="1.10.357.140">
    <property type="entry name" value="UbiA prenyltransferase"/>
    <property type="match status" value="1"/>
</dbReference>
<evidence type="ECO:0000256" key="6">
    <source>
        <dbReference type="ARBA" id="ARBA00022989"/>
    </source>
</evidence>
<dbReference type="Pfam" id="PF01040">
    <property type="entry name" value="UbiA"/>
    <property type="match status" value="1"/>
</dbReference>
<dbReference type="InterPro" id="IPR026046">
    <property type="entry name" value="UBIAD1"/>
</dbReference>
<accession>A0ABP3VIS2</accession>
<dbReference type="EMBL" id="BAAAGG010000005">
    <property type="protein sequence ID" value="GAA0758808.1"/>
    <property type="molecule type" value="Genomic_DNA"/>
</dbReference>
<evidence type="ECO:0000313" key="10">
    <source>
        <dbReference type="EMBL" id="GAA0758808.1"/>
    </source>
</evidence>
<comment type="catalytic activity">
    <reaction evidence="8">
        <text>an all-trans-polyprenyl diphosphate + 1,4-dihydroxy-2-naphthoate + H(+) = a 2-demethylmenaquinol + CO2 + diphosphate</text>
        <dbReference type="Rhea" id="RHEA:26478"/>
        <dbReference type="Rhea" id="RHEA-COMP:9563"/>
        <dbReference type="Rhea" id="RHEA-COMP:9564"/>
        <dbReference type="ChEBI" id="CHEBI:11173"/>
        <dbReference type="ChEBI" id="CHEBI:15378"/>
        <dbReference type="ChEBI" id="CHEBI:16526"/>
        <dbReference type="ChEBI" id="CHEBI:33019"/>
        <dbReference type="ChEBI" id="CHEBI:55437"/>
        <dbReference type="ChEBI" id="CHEBI:58914"/>
        <dbReference type="EC" id="2.5.1.74"/>
    </reaction>
</comment>
<comment type="subcellular location">
    <subcellularLocation>
        <location evidence="8">Cell membrane</location>
        <topology evidence="8">Multi-pass membrane protein</topology>
    </subcellularLocation>
    <subcellularLocation>
        <location evidence="1">Membrane</location>
        <topology evidence="1">Multi-pass membrane protein</topology>
    </subcellularLocation>
</comment>